<dbReference type="EMBL" id="CP042301">
    <property type="protein sequence ID" value="QDZ03183.1"/>
    <property type="molecule type" value="Genomic_DNA"/>
</dbReference>
<evidence type="ECO:0000259" key="2">
    <source>
        <dbReference type="Pfam" id="PF01266"/>
    </source>
</evidence>
<dbReference type="PANTHER" id="PTHR13847">
    <property type="entry name" value="SARCOSINE DEHYDROGENASE-RELATED"/>
    <property type="match status" value="1"/>
</dbReference>
<evidence type="ECO:0000313" key="3">
    <source>
        <dbReference type="EMBL" id="QDZ03183.1"/>
    </source>
</evidence>
<proteinExistence type="predicted"/>
<dbReference type="InterPro" id="IPR036188">
    <property type="entry name" value="FAD/NAD-bd_sf"/>
</dbReference>
<gene>
    <name evidence="3" type="ORF">FQ775_03260</name>
</gene>
<reference evidence="3" key="1">
    <citation type="submission" date="2020-04" db="EMBL/GenBank/DDBJ databases">
        <title>Nitratireductor sp. nov. isolated from mangrove soil.</title>
        <authorList>
            <person name="Ye Y."/>
        </authorList>
    </citation>
    <scope>NUCLEOTIDE SEQUENCE</scope>
    <source>
        <strain evidence="3">SY7</strain>
    </source>
</reference>
<dbReference type="OrthoDB" id="7421214at2"/>
<accession>A0A5B8L642</accession>
<dbReference type="InterPro" id="IPR006076">
    <property type="entry name" value="FAD-dep_OxRdtase"/>
</dbReference>
<dbReference type="PANTHER" id="PTHR13847:SF287">
    <property type="entry name" value="FAD-DEPENDENT OXIDOREDUCTASE DOMAIN-CONTAINING PROTEIN 1"/>
    <property type="match status" value="1"/>
</dbReference>
<dbReference type="Gene3D" id="3.30.9.10">
    <property type="entry name" value="D-Amino Acid Oxidase, subunit A, domain 2"/>
    <property type="match status" value="1"/>
</dbReference>
<dbReference type="Pfam" id="PF01266">
    <property type="entry name" value="DAO"/>
    <property type="match status" value="1"/>
</dbReference>
<protein>
    <submittedName>
        <fullName evidence="3">FAD-binding oxidoreductase</fullName>
    </submittedName>
</protein>
<keyword evidence="1" id="KW-0560">Oxidoreductase</keyword>
<keyword evidence="4" id="KW-1185">Reference proteome</keyword>
<dbReference type="GO" id="GO:0016491">
    <property type="term" value="F:oxidoreductase activity"/>
    <property type="evidence" value="ECO:0007669"/>
    <property type="project" value="UniProtKB-KW"/>
</dbReference>
<name>A0A5B8L642_9HYPH</name>
<dbReference type="Gene3D" id="3.50.50.60">
    <property type="entry name" value="FAD/NAD(P)-binding domain"/>
    <property type="match status" value="1"/>
</dbReference>
<evidence type="ECO:0000256" key="1">
    <source>
        <dbReference type="ARBA" id="ARBA00023002"/>
    </source>
</evidence>
<dbReference type="Proteomes" id="UP000321389">
    <property type="component" value="Chromosome"/>
</dbReference>
<dbReference type="SUPFAM" id="SSF51905">
    <property type="entry name" value="FAD/NAD(P)-binding domain"/>
    <property type="match status" value="1"/>
</dbReference>
<dbReference type="GO" id="GO:0005737">
    <property type="term" value="C:cytoplasm"/>
    <property type="evidence" value="ECO:0007669"/>
    <property type="project" value="TreeGrafter"/>
</dbReference>
<feature type="domain" description="FAD dependent oxidoreductase" evidence="2">
    <location>
        <begin position="5"/>
        <end position="347"/>
    </location>
</feature>
<sequence length="375" mass="39502">MGTCDVAVIGAGIAGASVAAELASDARVILIEREAQPGYHTTGRSAALFSAIYGPAPIRALTRASAPFFEGPPDGFSSAPLLSPRGALMIGREEQLGAIAAMESEIADAGGIRRVEREALERMVPLLRRGYAAAAIHETDARDIDVHALHQGYLRRFRSAGGEIVNNAEVLSIERDGDGWRIETSAGTIAAESIVNAAGAWADEIGAMAGATPIGLVPKRRTAVIVSVPEGYDAADYPIVVDIEEEFYLKPDSGRLLISPADETPSPPCDAQPDELDVAICVDRIEKAFDLSVRHIENKWAGLRSFVADKVPVAGYDGDVPGFFWLAGQGGYGIQSAPALARTAAALVMGRPVPGDVLDQRLDPASLSPARLERG</sequence>
<dbReference type="AlphaFoldDB" id="A0A5B8L642"/>
<organism evidence="3 4">
    <name type="scientific">Nitratireductor mangrovi</name>
    <dbReference type="NCBI Taxonomy" id="2599600"/>
    <lineage>
        <taxon>Bacteria</taxon>
        <taxon>Pseudomonadati</taxon>
        <taxon>Pseudomonadota</taxon>
        <taxon>Alphaproteobacteria</taxon>
        <taxon>Hyphomicrobiales</taxon>
        <taxon>Phyllobacteriaceae</taxon>
        <taxon>Nitratireductor</taxon>
    </lineage>
</organism>
<dbReference type="KEGG" id="niy:FQ775_03260"/>
<evidence type="ECO:0000313" key="4">
    <source>
        <dbReference type="Proteomes" id="UP000321389"/>
    </source>
</evidence>